<accession>A0ABS2NQ36</accession>
<dbReference type="EMBL" id="JAFBEE010000009">
    <property type="protein sequence ID" value="MBM7615046.1"/>
    <property type="molecule type" value="Genomic_DNA"/>
</dbReference>
<organism evidence="2 3">
    <name type="scientific">Alkaliphilus hydrothermalis</name>
    <dbReference type="NCBI Taxonomy" id="1482730"/>
    <lineage>
        <taxon>Bacteria</taxon>
        <taxon>Bacillati</taxon>
        <taxon>Bacillota</taxon>
        <taxon>Clostridia</taxon>
        <taxon>Peptostreptococcales</taxon>
        <taxon>Natronincolaceae</taxon>
        <taxon>Alkaliphilus</taxon>
    </lineage>
</organism>
<reference evidence="2 3" key="1">
    <citation type="submission" date="2021-01" db="EMBL/GenBank/DDBJ databases">
        <title>Genomic Encyclopedia of Type Strains, Phase IV (KMG-IV): sequencing the most valuable type-strain genomes for metagenomic binning, comparative biology and taxonomic classification.</title>
        <authorList>
            <person name="Goeker M."/>
        </authorList>
    </citation>
    <scope>NUCLEOTIDE SEQUENCE [LARGE SCALE GENOMIC DNA]</scope>
    <source>
        <strain evidence="2 3">DSM 25890</strain>
    </source>
</reference>
<evidence type="ECO:0000313" key="3">
    <source>
        <dbReference type="Proteomes" id="UP001314796"/>
    </source>
</evidence>
<evidence type="ECO:0000313" key="2">
    <source>
        <dbReference type="EMBL" id="MBM7615046.1"/>
    </source>
</evidence>
<name>A0ABS2NQ36_9FIRM</name>
<sequence length="122" mass="13968">MFDGSITVYFTKLEDYKFNIQQFEDTLIQQEAAYNTSEALGEVETIPQKEVEDAEKLIKSTQLELEKYKNEILLSINTSIDSNKKTISDLEINLRSVNAATNGQAYIFSGFVLILYLRRGRT</sequence>
<comment type="caution">
    <text evidence="2">The sequence shown here is derived from an EMBL/GenBank/DDBJ whole genome shotgun (WGS) entry which is preliminary data.</text>
</comment>
<dbReference type="RefSeq" id="WP_204401834.1">
    <property type="nucleotide sequence ID" value="NZ_JAFBEE010000009.1"/>
</dbReference>
<feature type="coiled-coil region" evidence="1">
    <location>
        <begin position="13"/>
        <end position="71"/>
    </location>
</feature>
<keyword evidence="1" id="KW-0175">Coiled coil</keyword>
<proteinExistence type="predicted"/>
<dbReference type="Proteomes" id="UP001314796">
    <property type="component" value="Unassembled WGS sequence"/>
</dbReference>
<evidence type="ECO:0000256" key="1">
    <source>
        <dbReference type="SAM" id="Coils"/>
    </source>
</evidence>
<gene>
    <name evidence="2" type="ORF">JOC73_001608</name>
</gene>
<protein>
    <submittedName>
        <fullName evidence="2">Multidrug resistance efflux pump</fullName>
    </submittedName>
</protein>
<keyword evidence="3" id="KW-1185">Reference proteome</keyword>